<gene>
    <name evidence="7" type="ORF">ACFO0C_44545</name>
</gene>
<evidence type="ECO:0000256" key="6">
    <source>
        <dbReference type="SAM" id="Phobius"/>
    </source>
</evidence>
<dbReference type="Proteomes" id="UP001595867">
    <property type="component" value="Unassembled WGS sequence"/>
</dbReference>
<evidence type="ECO:0000256" key="1">
    <source>
        <dbReference type="ARBA" id="ARBA00004141"/>
    </source>
</evidence>
<dbReference type="EMBL" id="JBHSBL010000031">
    <property type="protein sequence ID" value="MFC4072049.1"/>
    <property type="molecule type" value="Genomic_DNA"/>
</dbReference>
<protein>
    <submittedName>
        <fullName evidence="7">Lysoplasmalogenase</fullName>
    </submittedName>
</protein>
<evidence type="ECO:0000313" key="7">
    <source>
        <dbReference type="EMBL" id="MFC4072049.1"/>
    </source>
</evidence>
<dbReference type="RefSeq" id="WP_378072927.1">
    <property type="nucleotide sequence ID" value="NZ_JBHSBL010000031.1"/>
</dbReference>
<evidence type="ECO:0000256" key="4">
    <source>
        <dbReference type="ARBA" id="ARBA00022989"/>
    </source>
</evidence>
<keyword evidence="8" id="KW-1185">Reference proteome</keyword>
<evidence type="ECO:0000256" key="3">
    <source>
        <dbReference type="ARBA" id="ARBA00022692"/>
    </source>
</evidence>
<comment type="subcellular location">
    <subcellularLocation>
        <location evidence="1">Membrane</location>
        <topology evidence="1">Multi-pass membrane protein</topology>
    </subcellularLocation>
</comment>
<keyword evidence="5 6" id="KW-0472">Membrane</keyword>
<accession>A0ABV8J6X8</accession>
<feature type="transmembrane region" description="Helical" evidence="6">
    <location>
        <begin position="143"/>
        <end position="164"/>
    </location>
</feature>
<keyword evidence="3 6" id="KW-0812">Transmembrane</keyword>
<dbReference type="PANTHER" id="PTHR31885:SF6">
    <property type="entry name" value="GH04784P"/>
    <property type="match status" value="1"/>
</dbReference>
<reference evidence="8" key="1">
    <citation type="journal article" date="2019" name="Int. J. Syst. Evol. Microbiol.">
        <title>The Global Catalogue of Microorganisms (GCM) 10K type strain sequencing project: providing services to taxonomists for standard genome sequencing and annotation.</title>
        <authorList>
            <consortium name="The Broad Institute Genomics Platform"/>
            <consortium name="The Broad Institute Genome Sequencing Center for Infectious Disease"/>
            <person name="Wu L."/>
            <person name="Ma J."/>
        </authorList>
    </citation>
    <scope>NUCLEOTIDE SEQUENCE [LARGE SCALE GENOMIC DNA]</scope>
    <source>
        <strain evidence="8">TBRC 5832</strain>
    </source>
</reference>
<keyword evidence="4 6" id="KW-1133">Transmembrane helix</keyword>
<evidence type="ECO:0000256" key="5">
    <source>
        <dbReference type="ARBA" id="ARBA00023136"/>
    </source>
</evidence>
<dbReference type="Pfam" id="PF07947">
    <property type="entry name" value="YhhN"/>
    <property type="match status" value="1"/>
</dbReference>
<name>A0ABV8J6X8_9ACTN</name>
<feature type="transmembrane region" description="Helical" evidence="6">
    <location>
        <begin position="170"/>
        <end position="189"/>
    </location>
</feature>
<dbReference type="InterPro" id="IPR012506">
    <property type="entry name" value="TMEM86B-like"/>
</dbReference>
<comment type="caution">
    <text evidence="7">The sequence shown here is derived from an EMBL/GenBank/DDBJ whole genome shotgun (WGS) entry which is preliminary data.</text>
</comment>
<feature type="transmembrane region" description="Helical" evidence="6">
    <location>
        <begin position="118"/>
        <end position="136"/>
    </location>
</feature>
<evidence type="ECO:0000313" key="8">
    <source>
        <dbReference type="Proteomes" id="UP001595867"/>
    </source>
</evidence>
<dbReference type="PANTHER" id="PTHR31885">
    <property type="entry name" value="GH04784P"/>
    <property type="match status" value="1"/>
</dbReference>
<sequence>MILRLFTAVAAVEVVAVAADWTVVQWLTKPLLGPLLILWMIRCGRRDAVTVALVFATAGDVALLVPGQAAFLTGMGFFLGAQLCFIAAFRPLRARYSVPYGLLWVLANILLWDRLGALAVPVLIYSLALTTMAAAAAGVSRRVALGGLLFLVSDLLIGLGAAGLRPPAHGVLVMTTYAAALFLLTTGWVRRRRPLGNPR</sequence>
<organism evidence="7 8">
    <name type="scientific">Actinoplanes subglobosus</name>
    <dbReference type="NCBI Taxonomy" id="1547892"/>
    <lineage>
        <taxon>Bacteria</taxon>
        <taxon>Bacillati</taxon>
        <taxon>Actinomycetota</taxon>
        <taxon>Actinomycetes</taxon>
        <taxon>Micromonosporales</taxon>
        <taxon>Micromonosporaceae</taxon>
        <taxon>Actinoplanes</taxon>
    </lineage>
</organism>
<feature type="transmembrane region" description="Helical" evidence="6">
    <location>
        <begin position="96"/>
        <end position="112"/>
    </location>
</feature>
<evidence type="ECO:0000256" key="2">
    <source>
        <dbReference type="ARBA" id="ARBA00007375"/>
    </source>
</evidence>
<proteinExistence type="inferred from homology"/>
<feature type="transmembrane region" description="Helical" evidence="6">
    <location>
        <begin position="71"/>
        <end position="89"/>
    </location>
</feature>
<comment type="similarity">
    <text evidence="2">Belongs to the TMEM86 family.</text>
</comment>